<keyword evidence="3" id="KW-1185">Reference proteome</keyword>
<name>A0A8X7V9T6_BRACI</name>
<dbReference type="OrthoDB" id="591557at2759"/>
<protein>
    <recommendedName>
        <fullName evidence="1">F-box associated beta-propeller type 1 domain-containing protein</fullName>
    </recommendedName>
</protein>
<feature type="domain" description="F-box associated beta-propeller type 1" evidence="1">
    <location>
        <begin position="2"/>
        <end position="93"/>
    </location>
</feature>
<reference evidence="2 3" key="1">
    <citation type="submission" date="2020-02" db="EMBL/GenBank/DDBJ databases">
        <authorList>
            <person name="Ma Q."/>
            <person name="Huang Y."/>
            <person name="Song X."/>
            <person name="Pei D."/>
        </authorList>
    </citation>
    <scope>NUCLEOTIDE SEQUENCE [LARGE SCALE GENOMIC DNA]</scope>
    <source>
        <strain evidence="2">Sxm20200214</strain>
        <tissue evidence="2">Leaf</tissue>
    </source>
</reference>
<dbReference type="InterPro" id="IPR017451">
    <property type="entry name" value="F-box-assoc_interact_dom"/>
</dbReference>
<comment type="caution">
    <text evidence="2">The sequence shown here is derived from an EMBL/GenBank/DDBJ whole genome shotgun (WGS) entry which is preliminary data.</text>
</comment>
<evidence type="ECO:0000313" key="2">
    <source>
        <dbReference type="EMBL" id="KAG2306391.1"/>
    </source>
</evidence>
<sequence length="98" mass="11470">MYDLSSDSWKTPDEAFNSNVIEYTKPGLSLKGNTYWYAYDKESRDGFLHCFDFTRERFRQRLSPPVDLKDGYGYHGCNVSLSSVKEEKLALLKIPVWF</sequence>
<gene>
    <name evidence="2" type="ORF">Bca52824_026139</name>
</gene>
<dbReference type="AlphaFoldDB" id="A0A8X7V9T6"/>
<proteinExistence type="predicted"/>
<dbReference type="InterPro" id="IPR006527">
    <property type="entry name" value="F-box-assoc_dom_typ1"/>
</dbReference>
<dbReference type="Proteomes" id="UP000886595">
    <property type="component" value="Unassembled WGS sequence"/>
</dbReference>
<organism evidence="2 3">
    <name type="scientific">Brassica carinata</name>
    <name type="common">Ethiopian mustard</name>
    <name type="synonym">Abyssinian cabbage</name>
    <dbReference type="NCBI Taxonomy" id="52824"/>
    <lineage>
        <taxon>Eukaryota</taxon>
        <taxon>Viridiplantae</taxon>
        <taxon>Streptophyta</taxon>
        <taxon>Embryophyta</taxon>
        <taxon>Tracheophyta</taxon>
        <taxon>Spermatophyta</taxon>
        <taxon>Magnoliopsida</taxon>
        <taxon>eudicotyledons</taxon>
        <taxon>Gunneridae</taxon>
        <taxon>Pentapetalae</taxon>
        <taxon>rosids</taxon>
        <taxon>malvids</taxon>
        <taxon>Brassicales</taxon>
        <taxon>Brassicaceae</taxon>
        <taxon>Brassiceae</taxon>
        <taxon>Brassica</taxon>
    </lineage>
</organism>
<evidence type="ECO:0000259" key="1">
    <source>
        <dbReference type="Pfam" id="PF07734"/>
    </source>
</evidence>
<accession>A0A8X7V9T6</accession>
<dbReference type="NCBIfam" id="TIGR01640">
    <property type="entry name" value="F_box_assoc_1"/>
    <property type="match status" value="1"/>
</dbReference>
<dbReference type="Pfam" id="PF07734">
    <property type="entry name" value="FBA_1"/>
    <property type="match status" value="1"/>
</dbReference>
<dbReference type="EMBL" id="JAAMPC010000006">
    <property type="protein sequence ID" value="KAG2306391.1"/>
    <property type="molecule type" value="Genomic_DNA"/>
</dbReference>
<evidence type="ECO:0000313" key="3">
    <source>
        <dbReference type="Proteomes" id="UP000886595"/>
    </source>
</evidence>